<comment type="caution">
    <text evidence="2">The sequence shown here is derived from an EMBL/GenBank/DDBJ whole genome shotgun (WGS) entry which is preliminary data.</text>
</comment>
<reference evidence="2" key="1">
    <citation type="submission" date="2020-10" db="EMBL/GenBank/DDBJ databases">
        <authorList>
            <person name="Gilroy R."/>
        </authorList>
    </citation>
    <scope>NUCLEOTIDE SEQUENCE</scope>
    <source>
        <strain evidence="2">1748</strain>
    </source>
</reference>
<dbReference type="Proteomes" id="UP000823629">
    <property type="component" value="Unassembled WGS sequence"/>
</dbReference>
<evidence type="ECO:0000313" key="3">
    <source>
        <dbReference type="Proteomes" id="UP000823629"/>
    </source>
</evidence>
<protein>
    <submittedName>
        <fullName evidence="2">Uncharacterized protein</fullName>
    </submittedName>
</protein>
<evidence type="ECO:0000256" key="1">
    <source>
        <dbReference type="SAM" id="Phobius"/>
    </source>
</evidence>
<keyword evidence="1" id="KW-0472">Membrane</keyword>
<accession>A0A9D9D8P8</accession>
<reference evidence="2" key="2">
    <citation type="journal article" date="2021" name="PeerJ">
        <title>Extensive microbial diversity within the chicken gut microbiome revealed by metagenomics and culture.</title>
        <authorList>
            <person name="Gilroy R."/>
            <person name="Ravi A."/>
            <person name="Getino M."/>
            <person name="Pursley I."/>
            <person name="Horton D.L."/>
            <person name="Alikhan N.F."/>
            <person name="Baker D."/>
            <person name="Gharbi K."/>
            <person name="Hall N."/>
            <person name="Watson M."/>
            <person name="Adriaenssens E.M."/>
            <person name="Foster-Nyarko E."/>
            <person name="Jarju S."/>
            <person name="Secka A."/>
            <person name="Antonio M."/>
            <person name="Oren A."/>
            <person name="Chaudhuri R.R."/>
            <person name="La Ragione R."/>
            <person name="Hildebrand F."/>
            <person name="Pallen M.J."/>
        </authorList>
    </citation>
    <scope>NUCLEOTIDE SEQUENCE</scope>
    <source>
        <strain evidence="2">1748</strain>
    </source>
</reference>
<organism evidence="2 3">
    <name type="scientific">Candidatus Scatoplasma merdavium</name>
    <dbReference type="NCBI Taxonomy" id="2840932"/>
    <lineage>
        <taxon>Bacteria</taxon>
        <taxon>Bacillati</taxon>
        <taxon>Bacillota</taxon>
        <taxon>Bacilli</taxon>
        <taxon>Bacillales</taxon>
        <taxon>Candidatus Scatoplasma</taxon>
    </lineage>
</organism>
<evidence type="ECO:0000313" key="2">
    <source>
        <dbReference type="EMBL" id="MBO8414553.1"/>
    </source>
</evidence>
<feature type="transmembrane region" description="Helical" evidence="1">
    <location>
        <begin position="120"/>
        <end position="143"/>
    </location>
</feature>
<sequence length="144" mass="16630">MEEEKKYQKRTRVELYADLRDKISKMDTLSFDDPNRDEKYGLNKSPFPFIEIHETGASEEELHSDHIKKNTLSISIEDLIKQNDEYSSSVGKKELTKSYKEAKKSQRSFFKEILANKKKLLLFIGILALAIVLIVLAIVLPLVL</sequence>
<gene>
    <name evidence="2" type="ORF">IAC78_03690</name>
</gene>
<name>A0A9D9D8P8_9BACL</name>
<keyword evidence="1" id="KW-1133">Transmembrane helix</keyword>
<proteinExistence type="predicted"/>
<dbReference type="AlphaFoldDB" id="A0A9D9D8P8"/>
<keyword evidence="1" id="KW-0812">Transmembrane</keyword>
<dbReference type="EMBL" id="JADING010000104">
    <property type="protein sequence ID" value="MBO8414553.1"/>
    <property type="molecule type" value="Genomic_DNA"/>
</dbReference>